<keyword evidence="2" id="KW-0963">Cytoplasm</keyword>
<sequence>MSQPVQTLDYERFERLVELRQTLTDTVGQKGQLTPQEKNRIREILQYDQLIMQHMQQLKDEAALGLNRVNTSKKQQAAYLSNGAYDSFLFDKRK</sequence>
<gene>
    <name evidence="8" type="ORF">ACFPPD_13320</name>
</gene>
<reference evidence="9" key="1">
    <citation type="journal article" date="2019" name="Int. J. Syst. Evol. Microbiol.">
        <title>The Global Catalogue of Microorganisms (GCM) 10K type strain sequencing project: providing services to taxonomists for standard genome sequencing and annotation.</title>
        <authorList>
            <consortium name="The Broad Institute Genomics Platform"/>
            <consortium name="The Broad Institute Genome Sequencing Center for Infectious Disease"/>
            <person name="Wu L."/>
            <person name="Ma J."/>
        </authorList>
    </citation>
    <scope>NUCLEOTIDE SEQUENCE [LARGE SCALE GENOMIC DNA]</scope>
    <source>
        <strain evidence="9">CCUG 57113</strain>
    </source>
</reference>
<dbReference type="Proteomes" id="UP001596105">
    <property type="component" value="Unassembled WGS sequence"/>
</dbReference>
<evidence type="ECO:0000256" key="3">
    <source>
        <dbReference type="ARBA" id="ARBA00022795"/>
    </source>
</evidence>
<dbReference type="RefSeq" id="WP_209745348.1">
    <property type="nucleotide sequence ID" value="NZ_JBHSMH010000041.1"/>
</dbReference>
<evidence type="ECO:0000256" key="6">
    <source>
        <dbReference type="ARBA" id="ARBA00093785"/>
    </source>
</evidence>
<organism evidence="8 9">
    <name type="scientific">Cohnella suwonensis</name>
    <dbReference type="NCBI Taxonomy" id="696072"/>
    <lineage>
        <taxon>Bacteria</taxon>
        <taxon>Bacillati</taxon>
        <taxon>Bacillota</taxon>
        <taxon>Bacilli</taxon>
        <taxon>Bacillales</taxon>
        <taxon>Paenibacillaceae</taxon>
        <taxon>Cohnella</taxon>
    </lineage>
</organism>
<dbReference type="InterPro" id="IPR008622">
    <property type="entry name" value="FliT"/>
</dbReference>
<comment type="similarity">
    <text evidence="6">Belongs to the bacillales FliT family.</text>
</comment>
<proteinExistence type="inferred from homology"/>
<comment type="function">
    <text evidence="5">May act as an export chaperone for the filament capping protein FliD.</text>
</comment>
<dbReference type="Pfam" id="PF05400">
    <property type="entry name" value="FliT"/>
    <property type="match status" value="1"/>
</dbReference>
<evidence type="ECO:0000256" key="4">
    <source>
        <dbReference type="ARBA" id="ARBA00023186"/>
    </source>
</evidence>
<name>A0ABW0LXP3_9BACL</name>
<evidence type="ECO:0000313" key="9">
    <source>
        <dbReference type="Proteomes" id="UP001596105"/>
    </source>
</evidence>
<evidence type="ECO:0000256" key="1">
    <source>
        <dbReference type="ARBA" id="ARBA00004514"/>
    </source>
</evidence>
<comment type="caution">
    <text evidence="8">The sequence shown here is derived from an EMBL/GenBank/DDBJ whole genome shotgun (WGS) entry which is preliminary data.</text>
</comment>
<keyword evidence="4" id="KW-0143">Chaperone</keyword>
<accession>A0ABW0LXP3</accession>
<evidence type="ECO:0000256" key="5">
    <source>
        <dbReference type="ARBA" id="ARBA00093765"/>
    </source>
</evidence>
<keyword evidence="9" id="KW-1185">Reference proteome</keyword>
<keyword evidence="3" id="KW-1005">Bacterial flagellum biogenesis</keyword>
<evidence type="ECO:0000256" key="2">
    <source>
        <dbReference type="ARBA" id="ARBA00022490"/>
    </source>
</evidence>
<evidence type="ECO:0000313" key="8">
    <source>
        <dbReference type="EMBL" id="MFC5469707.1"/>
    </source>
</evidence>
<evidence type="ECO:0000256" key="7">
    <source>
        <dbReference type="ARBA" id="ARBA00093797"/>
    </source>
</evidence>
<dbReference type="EMBL" id="JBHSMH010000041">
    <property type="protein sequence ID" value="MFC5469707.1"/>
    <property type="molecule type" value="Genomic_DNA"/>
</dbReference>
<protein>
    <recommendedName>
        <fullName evidence="7">Flagellar protein FliT</fullName>
    </recommendedName>
</protein>
<comment type="subcellular location">
    <subcellularLocation>
        <location evidence="1">Cytoplasm</location>
        <location evidence="1">Cytosol</location>
    </subcellularLocation>
</comment>